<dbReference type="EMBL" id="CCSB01000004">
    <property type="protein sequence ID" value="CDZ79225.1"/>
    <property type="molecule type" value="Genomic_DNA"/>
</dbReference>
<name>A0A078KXS3_9GAMM</name>
<accession>A0A078KXS3</accession>
<keyword evidence="2" id="KW-1185">Reference proteome</keyword>
<organism evidence="1 2">
    <name type="scientific">Legionella massiliensis</name>
    <dbReference type="NCBI Taxonomy" id="1034943"/>
    <lineage>
        <taxon>Bacteria</taxon>
        <taxon>Pseudomonadati</taxon>
        <taxon>Pseudomonadota</taxon>
        <taxon>Gammaproteobacteria</taxon>
        <taxon>Legionellales</taxon>
        <taxon>Legionellaceae</taxon>
        <taxon>Legionella</taxon>
    </lineage>
</organism>
<dbReference type="STRING" id="1034943.BN59_03543"/>
<protein>
    <submittedName>
        <fullName evidence="1">Uncharacterized protein</fullName>
    </submittedName>
</protein>
<proteinExistence type="predicted"/>
<dbReference type="Proteomes" id="UP000044071">
    <property type="component" value="Unassembled WGS sequence"/>
</dbReference>
<gene>
    <name evidence="1" type="ORF">BN59_03543</name>
</gene>
<evidence type="ECO:0000313" key="2">
    <source>
        <dbReference type="Proteomes" id="UP000044071"/>
    </source>
</evidence>
<reference evidence="1 2" key="1">
    <citation type="submission" date="2014-06" db="EMBL/GenBank/DDBJ databases">
        <authorList>
            <person name="Urmite Genomes Urmite Genomes"/>
        </authorList>
    </citation>
    <scope>NUCLEOTIDE SEQUENCE [LARGE SCALE GENOMIC DNA]</scope>
</reference>
<dbReference type="AlphaFoldDB" id="A0A078KXS3"/>
<sequence length="191" mass="22204">MPLTNKIQKLTKICEQHRQDLIASLQGNLFKMPKDVVNDYVIHDTLNLEKLFKTANTGVSLYWSSAANQEKYRWEKHSSESHPKLHLIIKKLNLIDRMLVHLNSEHPELEIGQFKELLTVDNKALLKKRYEKKSLLKNPFESSEGEHFLKTISDLLAKTEKYSGVFWQPGEKEFKAQSDSSYYIGLGRKSE</sequence>
<dbReference type="RefSeq" id="WP_044012413.1">
    <property type="nucleotide sequence ID" value="NZ_CCVW01000004.1"/>
</dbReference>
<evidence type="ECO:0000313" key="1">
    <source>
        <dbReference type="EMBL" id="CDZ79225.1"/>
    </source>
</evidence>